<dbReference type="InterPro" id="IPR013830">
    <property type="entry name" value="SGNH_hydro"/>
</dbReference>
<sequence length="319" mass="36468">MPPVRRRRIVLYGDSLTQRSFEPYGFGAELVRRRGDRERARETHVMRARSPASAFSRTCDVQNRGFGGYNSRLCARNDVLEYAFGDDSTYPGKIYLSTVLLGTNDATRMVNAESEKKNRVRVDISEYEKNMYTILKRAAEASEVVIAISPPPTCDKLRRRAQKEKWGAKWVGSEFEDRRPDIAKYARALKRVVKRLDGDGYTWVYGCDIHSAMGDDAPEMLGDGVHFNEEGQHFVAENIMSMLSFLNAKEPSWNADTLLPDFPYGHEIRDPSNAEVSEEELFRRHDEAKEKWNESHTLNLEMRRSGATKPRMTFGAAPE</sequence>
<protein>
    <submittedName>
        <fullName evidence="2">Isoamyl acetate-hydrolyzing esterase</fullName>
    </submittedName>
</protein>
<dbReference type="Gene3D" id="3.40.50.1110">
    <property type="entry name" value="SGNH hydrolase"/>
    <property type="match status" value="1"/>
</dbReference>
<dbReference type="InterPro" id="IPR036514">
    <property type="entry name" value="SGNH_hydro_sf"/>
</dbReference>
<dbReference type="SUPFAM" id="SSF52266">
    <property type="entry name" value="SGNH hydrolase"/>
    <property type="match status" value="1"/>
</dbReference>
<dbReference type="PANTHER" id="PTHR14209:SF19">
    <property type="entry name" value="ISOAMYL ACETATE-HYDROLYZING ESTERASE 1 HOMOLOG"/>
    <property type="match status" value="1"/>
</dbReference>
<dbReference type="Pfam" id="PF13472">
    <property type="entry name" value="Lipase_GDSL_2"/>
    <property type="match status" value="1"/>
</dbReference>
<gene>
    <name evidence="2" type="ORF">BE221DRAFT_201780</name>
</gene>
<accession>A0A1Y5I016</accession>
<dbReference type="Proteomes" id="UP000195557">
    <property type="component" value="Unassembled WGS sequence"/>
</dbReference>
<dbReference type="InterPro" id="IPR045136">
    <property type="entry name" value="Iah1-like"/>
</dbReference>
<dbReference type="PANTHER" id="PTHR14209">
    <property type="entry name" value="ISOAMYL ACETATE-HYDROLYZING ESTERASE 1"/>
    <property type="match status" value="1"/>
</dbReference>
<dbReference type="AlphaFoldDB" id="A0A1Y5I016"/>
<dbReference type="eggNOG" id="KOG3035">
    <property type="taxonomic scope" value="Eukaryota"/>
</dbReference>
<feature type="domain" description="SGNH hydrolase-type esterase" evidence="1">
    <location>
        <begin position="12"/>
        <end position="232"/>
    </location>
</feature>
<dbReference type="EMBL" id="KZ155838">
    <property type="protein sequence ID" value="OUS42906.1"/>
    <property type="molecule type" value="Genomic_DNA"/>
</dbReference>
<reference evidence="2" key="1">
    <citation type="submission" date="2017-04" db="EMBL/GenBank/DDBJ databases">
        <title>Population genomics of picophytoplankton unveils novel chromosome hypervariability.</title>
        <authorList>
            <consortium name="DOE Joint Genome Institute"/>
            <person name="Blanc-Mathieu R."/>
            <person name="Krasovec M."/>
            <person name="Hebrard M."/>
            <person name="Yau S."/>
            <person name="Desgranges E."/>
            <person name="Martin J."/>
            <person name="Schackwitz W."/>
            <person name="Kuo A."/>
            <person name="Salin G."/>
            <person name="Donnadieu C."/>
            <person name="Desdevises Y."/>
            <person name="Sanchez-Ferandin S."/>
            <person name="Moreau H."/>
            <person name="Rivals E."/>
            <person name="Grigoriev I.V."/>
            <person name="Grimsley N."/>
            <person name="Eyre-Walker A."/>
            <person name="Piganeau G."/>
        </authorList>
    </citation>
    <scope>NUCLEOTIDE SEQUENCE [LARGE SCALE GENOMIC DNA]</scope>
    <source>
        <strain evidence="2">RCC 1115</strain>
    </source>
</reference>
<organism evidence="2">
    <name type="scientific">Ostreococcus tauri</name>
    <name type="common">Marine green alga</name>
    <dbReference type="NCBI Taxonomy" id="70448"/>
    <lineage>
        <taxon>Eukaryota</taxon>
        <taxon>Viridiplantae</taxon>
        <taxon>Chlorophyta</taxon>
        <taxon>Mamiellophyceae</taxon>
        <taxon>Mamiellales</taxon>
        <taxon>Bathycoccaceae</taxon>
        <taxon>Ostreococcus</taxon>
    </lineage>
</organism>
<evidence type="ECO:0000313" key="2">
    <source>
        <dbReference type="EMBL" id="OUS42906.1"/>
    </source>
</evidence>
<name>A0A1Y5I016_OSTTA</name>
<evidence type="ECO:0000259" key="1">
    <source>
        <dbReference type="Pfam" id="PF13472"/>
    </source>
</evidence>
<proteinExistence type="predicted"/>